<dbReference type="EMBL" id="VSSQ01078950">
    <property type="protein sequence ID" value="MPN28595.1"/>
    <property type="molecule type" value="Genomic_DNA"/>
</dbReference>
<dbReference type="InterPro" id="IPR003171">
    <property type="entry name" value="Mehydrof_redctse-like"/>
</dbReference>
<reference evidence="6" key="1">
    <citation type="submission" date="2019-08" db="EMBL/GenBank/DDBJ databases">
        <authorList>
            <person name="Kucharzyk K."/>
            <person name="Murdoch R.W."/>
            <person name="Higgins S."/>
            <person name="Loffler F."/>
        </authorList>
    </citation>
    <scope>NUCLEOTIDE SEQUENCE</scope>
</reference>
<dbReference type="GO" id="GO:0008168">
    <property type="term" value="F:methyltransferase activity"/>
    <property type="evidence" value="ECO:0007669"/>
    <property type="project" value="UniProtKB-KW"/>
</dbReference>
<dbReference type="Gene3D" id="3.20.20.220">
    <property type="match status" value="1"/>
</dbReference>
<evidence type="ECO:0000313" key="6">
    <source>
        <dbReference type="EMBL" id="MPN28595.1"/>
    </source>
</evidence>
<evidence type="ECO:0000256" key="3">
    <source>
        <dbReference type="ARBA" id="ARBA00022630"/>
    </source>
</evidence>
<protein>
    <submittedName>
        <fullName evidence="6">Bifunctional homocysteine S-methyltransferase/5,10-methylenetetrahydrofolate reductase</fullName>
    </submittedName>
</protein>
<proteinExistence type="predicted"/>
<dbReference type="Pfam" id="PF02219">
    <property type="entry name" value="MTHFR"/>
    <property type="match status" value="1"/>
</dbReference>
<gene>
    <name evidence="6" type="primary">yitJ_8</name>
    <name evidence="6" type="ORF">SDC9_176037</name>
</gene>
<accession>A0A645GPF2</accession>
<evidence type="ECO:0000256" key="2">
    <source>
        <dbReference type="ARBA" id="ARBA00004777"/>
    </source>
</evidence>
<dbReference type="UniPathway" id="UPA00193"/>
<comment type="pathway">
    <text evidence="2">One-carbon metabolism; tetrahydrofolate interconversion.</text>
</comment>
<sequence length="120" mass="13259">MREKAEAGARFFITQPVFSLDPLDRVLAVANELGVPLFAGIWPLASYRNAEFMRNEVPGVVVPDEIMRRMEAASTREEQYACGIAIARETVAELRGRVAGVQVSAPFGRVESVFAVFENQ</sequence>
<dbReference type="GO" id="GO:0006555">
    <property type="term" value="P:methionine metabolic process"/>
    <property type="evidence" value="ECO:0007669"/>
    <property type="project" value="InterPro"/>
</dbReference>
<dbReference type="SUPFAM" id="SSF51730">
    <property type="entry name" value="FAD-linked oxidoreductase"/>
    <property type="match status" value="1"/>
</dbReference>
<dbReference type="GO" id="GO:0032259">
    <property type="term" value="P:methylation"/>
    <property type="evidence" value="ECO:0007669"/>
    <property type="project" value="UniProtKB-KW"/>
</dbReference>
<name>A0A645GPF2_9ZZZZ</name>
<comment type="caution">
    <text evidence="6">The sequence shown here is derived from an EMBL/GenBank/DDBJ whole genome shotgun (WGS) entry which is preliminary data.</text>
</comment>
<dbReference type="GO" id="GO:0035999">
    <property type="term" value="P:tetrahydrofolate interconversion"/>
    <property type="evidence" value="ECO:0007669"/>
    <property type="project" value="UniProtKB-UniPathway"/>
</dbReference>
<keyword evidence="6" id="KW-0489">Methyltransferase</keyword>
<dbReference type="InterPro" id="IPR029041">
    <property type="entry name" value="FAD-linked_oxidoreductase-like"/>
</dbReference>
<keyword evidence="6" id="KW-0808">Transferase</keyword>
<keyword evidence="4" id="KW-0274">FAD</keyword>
<evidence type="ECO:0000256" key="5">
    <source>
        <dbReference type="ARBA" id="ARBA00023002"/>
    </source>
</evidence>
<keyword evidence="5" id="KW-0560">Oxidoreductase</keyword>
<keyword evidence="3" id="KW-0285">Flavoprotein</keyword>
<evidence type="ECO:0000256" key="4">
    <source>
        <dbReference type="ARBA" id="ARBA00022827"/>
    </source>
</evidence>
<dbReference type="AlphaFoldDB" id="A0A645GPF2"/>
<dbReference type="GO" id="GO:0004489">
    <property type="term" value="F:methylenetetrahydrofolate reductase [NAD(P)H] activity"/>
    <property type="evidence" value="ECO:0007669"/>
    <property type="project" value="InterPro"/>
</dbReference>
<evidence type="ECO:0000256" key="1">
    <source>
        <dbReference type="ARBA" id="ARBA00001974"/>
    </source>
</evidence>
<organism evidence="6">
    <name type="scientific">bioreactor metagenome</name>
    <dbReference type="NCBI Taxonomy" id="1076179"/>
    <lineage>
        <taxon>unclassified sequences</taxon>
        <taxon>metagenomes</taxon>
        <taxon>ecological metagenomes</taxon>
    </lineage>
</organism>
<comment type="cofactor">
    <cofactor evidence="1">
        <name>FAD</name>
        <dbReference type="ChEBI" id="CHEBI:57692"/>
    </cofactor>
</comment>